<proteinExistence type="predicted"/>
<organism evidence="2 3">
    <name type="scientific">Variovorax rhizosphaerae</name>
    <dbReference type="NCBI Taxonomy" id="1836200"/>
    <lineage>
        <taxon>Bacteria</taxon>
        <taxon>Pseudomonadati</taxon>
        <taxon>Pseudomonadota</taxon>
        <taxon>Betaproteobacteria</taxon>
        <taxon>Burkholderiales</taxon>
        <taxon>Comamonadaceae</taxon>
        <taxon>Variovorax</taxon>
    </lineage>
</organism>
<evidence type="ECO:0000313" key="3">
    <source>
        <dbReference type="Proteomes" id="UP001385892"/>
    </source>
</evidence>
<feature type="region of interest" description="Disordered" evidence="1">
    <location>
        <begin position="73"/>
        <end position="93"/>
    </location>
</feature>
<reference evidence="2 3" key="1">
    <citation type="submission" date="2024-03" db="EMBL/GenBank/DDBJ databases">
        <title>Novel species of the genus Variovorax.</title>
        <authorList>
            <person name="Liu Q."/>
            <person name="Xin Y.-H."/>
        </authorList>
    </citation>
    <scope>NUCLEOTIDE SEQUENCE [LARGE SCALE GENOMIC DNA]</scope>
    <source>
        <strain evidence="2 3">KACC 18900</strain>
    </source>
</reference>
<keyword evidence="3" id="KW-1185">Reference proteome</keyword>
<feature type="non-terminal residue" evidence="2">
    <location>
        <position position="1"/>
    </location>
</feature>
<dbReference type="Proteomes" id="UP001385892">
    <property type="component" value="Unassembled WGS sequence"/>
</dbReference>
<gene>
    <name evidence="2" type="ORF">WKW82_39205</name>
</gene>
<accession>A0ABU8X1U3</accession>
<name>A0ABU8X1U3_9BURK</name>
<dbReference type="RefSeq" id="WP_340348622.1">
    <property type="nucleotide sequence ID" value="NZ_JBBKZT010000058.1"/>
</dbReference>
<dbReference type="EMBL" id="JBBKZT010000058">
    <property type="protein sequence ID" value="MEJ8852682.1"/>
    <property type="molecule type" value="Genomic_DNA"/>
</dbReference>
<sequence>TMRTARSMTSGENFGDFLILAPFSIEGASSKSGAVQSVATRKELIEACPEPLSSGAEPGNQWRRQRRPCKAFSFADASAAGPVPRLARAERQR</sequence>
<comment type="caution">
    <text evidence="2">The sequence shown here is derived from an EMBL/GenBank/DDBJ whole genome shotgun (WGS) entry which is preliminary data.</text>
</comment>
<evidence type="ECO:0000313" key="2">
    <source>
        <dbReference type="EMBL" id="MEJ8852682.1"/>
    </source>
</evidence>
<protein>
    <submittedName>
        <fullName evidence="2">Uncharacterized protein</fullName>
    </submittedName>
</protein>
<evidence type="ECO:0000256" key="1">
    <source>
        <dbReference type="SAM" id="MobiDB-lite"/>
    </source>
</evidence>